<dbReference type="InterPro" id="IPR001482">
    <property type="entry name" value="T2SS/T4SS_dom"/>
</dbReference>
<evidence type="ECO:0000256" key="1">
    <source>
        <dbReference type="ARBA" id="ARBA00006611"/>
    </source>
</evidence>
<evidence type="ECO:0000313" key="5">
    <source>
        <dbReference type="EMBL" id="MFC4726501.1"/>
    </source>
</evidence>
<evidence type="ECO:0000256" key="3">
    <source>
        <dbReference type="ARBA" id="ARBA00022840"/>
    </source>
</evidence>
<dbReference type="CDD" id="cd01129">
    <property type="entry name" value="PulE-GspE-like"/>
    <property type="match status" value="1"/>
</dbReference>
<organism evidence="5 6">
    <name type="scientific">Glycocaulis abyssi</name>
    <dbReference type="NCBI Taxonomy" id="1433403"/>
    <lineage>
        <taxon>Bacteria</taxon>
        <taxon>Pseudomonadati</taxon>
        <taxon>Pseudomonadota</taxon>
        <taxon>Alphaproteobacteria</taxon>
        <taxon>Maricaulales</taxon>
        <taxon>Maricaulaceae</taxon>
        <taxon>Glycocaulis</taxon>
    </lineage>
</organism>
<dbReference type="Pfam" id="PF00437">
    <property type="entry name" value="T2SSE"/>
    <property type="match status" value="1"/>
</dbReference>
<protein>
    <submittedName>
        <fullName evidence="5">GspE/PulE family protein</fullName>
    </submittedName>
</protein>
<dbReference type="SUPFAM" id="SSF160246">
    <property type="entry name" value="EspE N-terminal domain-like"/>
    <property type="match status" value="1"/>
</dbReference>
<feature type="domain" description="Bacterial type II secretion system protein E" evidence="4">
    <location>
        <begin position="371"/>
        <end position="385"/>
    </location>
</feature>
<dbReference type="Gene3D" id="3.40.50.300">
    <property type="entry name" value="P-loop containing nucleotide triphosphate hydrolases"/>
    <property type="match status" value="1"/>
</dbReference>
<proteinExistence type="inferred from homology"/>
<keyword evidence="2" id="KW-0547">Nucleotide-binding</keyword>
<dbReference type="PANTHER" id="PTHR30258:SF2">
    <property type="entry name" value="COMG OPERON PROTEIN 1"/>
    <property type="match status" value="1"/>
</dbReference>
<dbReference type="InterPro" id="IPR037257">
    <property type="entry name" value="T2SS_E_N_sf"/>
</dbReference>
<accession>A0ABV9NEY3</accession>
<dbReference type="PANTHER" id="PTHR30258">
    <property type="entry name" value="TYPE II SECRETION SYSTEM PROTEIN GSPE-RELATED"/>
    <property type="match status" value="1"/>
</dbReference>
<sequence>MSTIEAELVIDRRARRALAIAGLDANGLQRVRQVCGTGAERPVIAAARLGLVDTRRLAELLANEYALERPGGDVMAGEVPADMSPAWLRRRRMAVLQAADERGPVMGVVDPSDDDALRACRFAVGGLTKFVVLSLDEWKQCQDEPGPASVQDQRQDRDSETLADLSRGAPAVRLVEDTLASARRAGASDIHFRPREDGFEVLMRVDGELHLLRTAPLHLAGSVAARLKVLAGLDLAERRAPQDGRLSFTVDGSVVDARLSTIPNVWGEGAVVRLLGRSEALLNFDGLGFSARQTDTIARWLAARSGLIMVAGPTGAGKTTTLYAAINALRGAGRNILTVEDPVEYLFEDVSQTQVDRAAGVDFSSALRAFLRHDPDVIMVGEIRDAETAALAVRAALTGHLVLTSIHAESAPAAVVRLVDLGVEPFLAASTLRGVVAQRLTRRLCSACGGTGCSMCGGTGRRGRIALIEMMSVDESVRQAIMDGADAGALAKAAQAQPDSRMAGDAAAKADAGLVDRAEALASVS</sequence>
<comment type="similarity">
    <text evidence="1">Belongs to the GSP E family.</text>
</comment>
<dbReference type="RefSeq" id="WP_371394221.1">
    <property type="nucleotide sequence ID" value="NZ_CP163421.1"/>
</dbReference>
<dbReference type="Gene3D" id="3.30.450.90">
    <property type="match status" value="1"/>
</dbReference>
<dbReference type="SUPFAM" id="SSF52540">
    <property type="entry name" value="P-loop containing nucleoside triphosphate hydrolases"/>
    <property type="match status" value="1"/>
</dbReference>
<dbReference type="PROSITE" id="PS00662">
    <property type="entry name" value="T2SP_E"/>
    <property type="match status" value="1"/>
</dbReference>
<keyword evidence="6" id="KW-1185">Reference proteome</keyword>
<evidence type="ECO:0000313" key="6">
    <source>
        <dbReference type="Proteomes" id="UP001596024"/>
    </source>
</evidence>
<gene>
    <name evidence="5" type="ORF">ACFPB0_14515</name>
</gene>
<keyword evidence="3" id="KW-0067">ATP-binding</keyword>
<evidence type="ECO:0000256" key="2">
    <source>
        <dbReference type="ARBA" id="ARBA00022741"/>
    </source>
</evidence>
<reference evidence="6" key="1">
    <citation type="journal article" date="2019" name="Int. J. Syst. Evol. Microbiol.">
        <title>The Global Catalogue of Microorganisms (GCM) 10K type strain sequencing project: providing services to taxonomists for standard genome sequencing and annotation.</title>
        <authorList>
            <consortium name="The Broad Institute Genomics Platform"/>
            <consortium name="The Broad Institute Genome Sequencing Center for Infectious Disease"/>
            <person name="Wu L."/>
            <person name="Ma J."/>
        </authorList>
    </citation>
    <scope>NUCLEOTIDE SEQUENCE [LARGE SCALE GENOMIC DNA]</scope>
    <source>
        <strain evidence="6">CCUG 62981</strain>
    </source>
</reference>
<dbReference type="InterPro" id="IPR027417">
    <property type="entry name" value="P-loop_NTPase"/>
</dbReference>
<comment type="caution">
    <text evidence="5">The sequence shown here is derived from an EMBL/GenBank/DDBJ whole genome shotgun (WGS) entry which is preliminary data.</text>
</comment>
<evidence type="ECO:0000259" key="4">
    <source>
        <dbReference type="PROSITE" id="PS00662"/>
    </source>
</evidence>
<dbReference type="Proteomes" id="UP001596024">
    <property type="component" value="Unassembled WGS sequence"/>
</dbReference>
<dbReference type="EMBL" id="JBHSGQ010000016">
    <property type="protein sequence ID" value="MFC4726501.1"/>
    <property type="molecule type" value="Genomic_DNA"/>
</dbReference>
<name>A0ABV9NEY3_9PROT</name>